<protein>
    <submittedName>
        <fullName evidence="1">Uncharacterized protein</fullName>
    </submittedName>
</protein>
<sequence>MARDSGLSARTIGGNDKGARCALSSQRTGAVSIHRKLGGFCKVFKQAWRVWHSLASGCYGLSRLELWKQRSGAMDSLPTGG</sequence>
<dbReference type="Proteomes" id="UP000235392">
    <property type="component" value="Unassembled WGS sequence"/>
</dbReference>
<dbReference type="EMBL" id="PGCI01000323">
    <property type="protein sequence ID" value="PLW29660.1"/>
    <property type="molecule type" value="Genomic_DNA"/>
</dbReference>
<dbReference type="AlphaFoldDB" id="A0A2N5TW03"/>
<dbReference type="EMBL" id="PGCI01000039">
    <property type="protein sequence ID" value="PLW46494.1"/>
    <property type="molecule type" value="Genomic_DNA"/>
</dbReference>
<evidence type="ECO:0000313" key="2">
    <source>
        <dbReference type="EMBL" id="PLW46494.1"/>
    </source>
</evidence>
<gene>
    <name evidence="2" type="ORF">PCASD_06338</name>
    <name evidence="1" type="ORF">PCASD_20228</name>
</gene>
<organism evidence="1 3">
    <name type="scientific">Puccinia coronata f. sp. avenae</name>
    <dbReference type="NCBI Taxonomy" id="200324"/>
    <lineage>
        <taxon>Eukaryota</taxon>
        <taxon>Fungi</taxon>
        <taxon>Dikarya</taxon>
        <taxon>Basidiomycota</taxon>
        <taxon>Pucciniomycotina</taxon>
        <taxon>Pucciniomycetes</taxon>
        <taxon>Pucciniales</taxon>
        <taxon>Pucciniaceae</taxon>
        <taxon>Puccinia</taxon>
    </lineage>
</organism>
<name>A0A2N5TW03_9BASI</name>
<evidence type="ECO:0000313" key="3">
    <source>
        <dbReference type="Proteomes" id="UP000235392"/>
    </source>
</evidence>
<reference evidence="1 3" key="1">
    <citation type="submission" date="2017-11" db="EMBL/GenBank/DDBJ databases">
        <title>De novo assembly and phasing of dikaryotic genomes from two isolates of Puccinia coronata f. sp. avenae, the causal agent of oat crown rust.</title>
        <authorList>
            <person name="Miller M.E."/>
            <person name="Zhang Y."/>
            <person name="Omidvar V."/>
            <person name="Sperschneider J."/>
            <person name="Schwessinger B."/>
            <person name="Raley C."/>
            <person name="Palmer J.M."/>
            <person name="Garnica D."/>
            <person name="Upadhyaya N."/>
            <person name="Rathjen J."/>
            <person name="Taylor J.M."/>
            <person name="Park R.F."/>
            <person name="Dodds P.N."/>
            <person name="Hirsch C.D."/>
            <person name="Kianian S.F."/>
            <person name="Figueroa M."/>
        </authorList>
    </citation>
    <scope>NUCLEOTIDE SEQUENCE [LARGE SCALE GENOMIC DNA]</scope>
    <source>
        <strain evidence="1">12SD80</strain>
    </source>
</reference>
<accession>A0A2N5TW03</accession>
<proteinExistence type="predicted"/>
<comment type="caution">
    <text evidence="1">The sequence shown here is derived from an EMBL/GenBank/DDBJ whole genome shotgun (WGS) entry which is preliminary data.</text>
</comment>
<evidence type="ECO:0000313" key="1">
    <source>
        <dbReference type="EMBL" id="PLW29660.1"/>
    </source>
</evidence>